<dbReference type="KEGG" id="aft:BBF96_11565"/>
<evidence type="ECO:0000313" key="5">
    <source>
        <dbReference type="Proteomes" id="UP000267250"/>
    </source>
</evidence>
<dbReference type="OrthoDB" id="2112817at2"/>
<dbReference type="PROSITE" id="PS51257">
    <property type="entry name" value="PROKAR_LIPOPROTEIN"/>
    <property type="match status" value="1"/>
</dbReference>
<keyword evidence="3" id="KW-0175">Coiled coil</keyword>
<dbReference type="PANTHER" id="PTHR35089">
    <property type="entry name" value="CHAPERONE PROTEIN SKP"/>
    <property type="match status" value="1"/>
</dbReference>
<evidence type="ECO:0000256" key="3">
    <source>
        <dbReference type="SAM" id="Coils"/>
    </source>
</evidence>
<dbReference type="AlphaFoldDB" id="A0A3S9T0L9"/>
<dbReference type="Proteomes" id="UP000267250">
    <property type="component" value="Chromosome"/>
</dbReference>
<keyword evidence="2" id="KW-0732">Signal</keyword>
<dbReference type="EMBL" id="CP016379">
    <property type="protein sequence ID" value="AZR73972.1"/>
    <property type="molecule type" value="Genomic_DNA"/>
</dbReference>
<dbReference type="InterPro" id="IPR005632">
    <property type="entry name" value="Chaperone_Skp"/>
</dbReference>
<dbReference type="InterPro" id="IPR024930">
    <property type="entry name" value="Skp_dom_sf"/>
</dbReference>
<dbReference type="RefSeq" id="WP_127017322.1">
    <property type="nucleotide sequence ID" value="NZ_CP016379.1"/>
</dbReference>
<dbReference type="PANTHER" id="PTHR35089:SF1">
    <property type="entry name" value="CHAPERONE PROTEIN SKP"/>
    <property type="match status" value="1"/>
</dbReference>
<comment type="similarity">
    <text evidence="1">Belongs to the Skp family.</text>
</comment>
<feature type="coiled-coil region" evidence="3">
    <location>
        <begin position="68"/>
        <end position="128"/>
    </location>
</feature>
<dbReference type="GO" id="GO:0051082">
    <property type="term" value="F:unfolded protein binding"/>
    <property type="evidence" value="ECO:0007669"/>
    <property type="project" value="InterPro"/>
</dbReference>
<protein>
    <recommendedName>
        <fullName evidence="6">Molecular chaperone Skp</fullName>
    </recommendedName>
</protein>
<reference evidence="4 5" key="1">
    <citation type="submission" date="2016-07" db="EMBL/GenBank/DDBJ databases">
        <title>Genome and transcriptome analysis of iron-reducing fermentative bacteria Anoxybacter fermentans.</title>
        <authorList>
            <person name="Zeng X."/>
            <person name="Shao Z."/>
        </authorList>
    </citation>
    <scope>NUCLEOTIDE SEQUENCE [LARGE SCALE GENOMIC DNA]</scope>
    <source>
        <strain evidence="4 5">DY22613</strain>
    </source>
</reference>
<name>A0A3S9T0L9_9FIRM</name>
<dbReference type="GO" id="GO:0050821">
    <property type="term" value="P:protein stabilization"/>
    <property type="evidence" value="ECO:0007669"/>
    <property type="project" value="TreeGrafter"/>
</dbReference>
<dbReference type="Pfam" id="PF03938">
    <property type="entry name" value="OmpH"/>
    <property type="match status" value="1"/>
</dbReference>
<accession>A0A3S9T0L9</accession>
<evidence type="ECO:0008006" key="6">
    <source>
        <dbReference type="Google" id="ProtNLM"/>
    </source>
</evidence>
<gene>
    <name evidence="4" type="ORF">BBF96_11565</name>
</gene>
<dbReference type="GO" id="GO:0005829">
    <property type="term" value="C:cytosol"/>
    <property type="evidence" value="ECO:0007669"/>
    <property type="project" value="TreeGrafter"/>
</dbReference>
<evidence type="ECO:0000256" key="2">
    <source>
        <dbReference type="ARBA" id="ARBA00022729"/>
    </source>
</evidence>
<keyword evidence="5" id="KW-1185">Reference proteome</keyword>
<dbReference type="SUPFAM" id="SSF111384">
    <property type="entry name" value="OmpH-like"/>
    <property type="match status" value="1"/>
</dbReference>
<evidence type="ECO:0000313" key="4">
    <source>
        <dbReference type="EMBL" id="AZR73972.1"/>
    </source>
</evidence>
<dbReference type="Gene3D" id="3.30.910.20">
    <property type="entry name" value="Skp domain"/>
    <property type="match status" value="1"/>
</dbReference>
<sequence length="153" mass="18048">MRFSKMKFFIVLSILVLAVAVIAGCTFQERRIGVIDMNRVIKESPRAQKYQNELDEKGAEIQEKYKFNEDIKEDKNLTEEQKLQKEEERRKRQEAALQEFIKVKKELEQKLNQEIEAAVKEVAKEKRLDIILYKQSVRYGGVDITQDVINKLQ</sequence>
<proteinExistence type="inferred from homology"/>
<evidence type="ECO:0000256" key="1">
    <source>
        <dbReference type="ARBA" id="ARBA00009091"/>
    </source>
</evidence>
<organism evidence="4 5">
    <name type="scientific">Anoxybacter fermentans</name>
    <dbReference type="NCBI Taxonomy" id="1323375"/>
    <lineage>
        <taxon>Bacteria</taxon>
        <taxon>Bacillati</taxon>
        <taxon>Bacillota</taxon>
        <taxon>Clostridia</taxon>
        <taxon>Halanaerobiales</taxon>
        <taxon>Anoxybacter</taxon>
    </lineage>
</organism>
<dbReference type="SMART" id="SM00935">
    <property type="entry name" value="OmpH"/>
    <property type="match status" value="1"/>
</dbReference>